<dbReference type="Proteomes" id="UP001230188">
    <property type="component" value="Unassembled WGS sequence"/>
</dbReference>
<dbReference type="SUPFAM" id="SSF53448">
    <property type="entry name" value="Nucleotide-diphospho-sugar transferases"/>
    <property type="match status" value="1"/>
</dbReference>
<keyword evidence="3" id="KW-1185">Reference proteome</keyword>
<accession>A0AAD7XMJ1</accession>
<dbReference type="InterPro" id="IPR029044">
    <property type="entry name" value="Nucleotide-diphossugar_trans"/>
</dbReference>
<dbReference type="InterPro" id="IPR001173">
    <property type="entry name" value="Glyco_trans_2-like"/>
</dbReference>
<protein>
    <recommendedName>
        <fullName evidence="1">Glycosyltransferase 2-like domain-containing protein</fullName>
    </recommendedName>
</protein>
<proteinExistence type="predicted"/>
<evidence type="ECO:0000313" key="2">
    <source>
        <dbReference type="EMBL" id="KAJ8606621.1"/>
    </source>
</evidence>
<dbReference type="AlphaFoldDB" id="A0AAD7XMJ1"/>
<reference evidence="2" key="1">
    <citation type="submission" date="2023-01" db="EMBL/GenBank/DDBJ databases">
        <title>Metagenome sequencing of chrysophaentin producing Chrysophaeum taylorii.</title>
        <authorList>
            <person name="Davison J."/>
            <person name="Bewley C."/>
        </authorList>
    </citation>
    <scope>NUCLEOTIDE SEQUENCE</scope>
    <source>
        <strain evidence="2">NIES-1699</strain>
    </source>
</reference>
<dbReference type="EMBL" id="JAQMWT010000262">
    <property type="protein sequence ID" value="KAJ8606621.1"/>
    <property type="molecule type" value="Genomic_DNA"/>
</dbReference>
<dbReference type="Pfam" id="PF13632">
    <property type="entry name" value="Glyco_trans_2_3"/>
    <property type="match status" value="1"/>
</dbReference>
<evidence type="ECO:0000259" key="1">
    <source>
        <dbReference type="Pfam" id="PF13632"/>
    </source>
</evidence>
<evidence type="ECO:0000313" key="3">
    <source>
        <dbReference type="Proteomes" id="UP001230188"/>
    </source>
</evidence>
<name>A0AAD7XMJ1_9STRA</name>
<dbReference type="PANTHER" id="PTHR36851:SF1">
    <property type="entry name" value="GLYCO_TRANS_2-LIKE DOMAIN-CONTAINING PROTEIN"/>
    <property type="match status" value="1"/>
</dbReference>
<organism evidence="2 3">
    <name type="scientific">Chrysophaeum taylorii</name>
    <dbReference type="NCBI Taxonomy" id="2483200"/>
    <lineage>
        <taxon>Eukaryota</taxon>
        <taxon>Sar</taxon>
        <taxon>Stramenopiles</taxon>
        <taxon>Ochrophyta</taxon>
        <taxon>Pelagophyceae</taxon>
        <taxon>Pelagomonadales</taxon>
        <taxon>Pelagomonadaceae</taxon>
        <taxon>Chrysophaeum</taxon>
    </lineage>
</organism>
<sequence>MPCSVSKACMHTLMRGASRSYAATQGSTERRQFALKCVIEAWLLYSFSKYMLTGVTSMFGMHQLRQNDKREADWWEVRGKKGPRDDSVAFQAEAARVVEERFGHNAATLRFEDVVHVVAIPNYKEATATLRRTLTTLAAQRDARRALVVVLAMEARDLNALATSRALNAEFGTRFRGLYTTLHELRPGEVAGKSSNENWAVRCAKRQLVDVEGVDQSRIVVTVCDADTYFHTSYFAALTYAYVCEPPATRCRRFWQAATNFYPNSDEVPVLCSIRYALLSVGFLGQLANPIHYRLPFAVYSLALDLAQEAGYWDPAVIPEDWHMFLRCFYATGGAARVKPVFFPVGCECVTDAGALRTVAACYQQAKRWQWGAIDIGFIAVHSGDFGLRGAHQQLGVTLAASEHHLYYPLMWIVLAAAPWLVDDWATGWRFQLWASFYISNFFFLNILDANYRAILASGPEQGAGGPNARNLTIFSLKRTLAFGAYPLADLFLFVLPSLHAHARMALSTRFDYVVAPKLSICCASKRSAAYKTPCVDHIQLPDTITNVPFALAAPQAASYEALAVDDPTDDLYKTMA</sequence>
<dbReference type="PANTHER" id="PTHR36851">
    <property type="entry name" value="UNNAMED PRODUCT"/>
    <property type="match status" value="1"/>
</dbReference>
<gene>
    <name evidence="2" type="ORF">CTAYLR_008375</name>
</gene>
<feature type="domain" description="Glycosyltransferase 2-like" evidence="1">
    <location>
        <begin position="221"/>
        <end position="416"/>
    </location>
</feature>
<comment type="caution">
    <text evidence="2">The sequence shown here is derived from an EMBL/GenBank/DDBJ whole genome shotgun (WGS) entry which is preliminary data.</text>
</comment>